<reference evidence="1 2" key="2">
    <citation type="submission" date="2019-09" db="EMBL/GenBank/DDBJ databases">
        <title>Complete Genome Sequence and Methylome Analysis of free living Spirochaetas.</title>
        <authorList>
            <person name="Leshcheva N."/>
            <person name="Mikheeva N."/>
        </authorList>
    </citation>
    <scope>NUCLEOTIDE SEQUENCE [LARGE SCALE GENOMIC DNA]</scope>
    <source>
        <strain evidence="1 2">P</strain>
    </source>
</reference>
<organism evidence="1 2">
    <name type="scientific">Thiospirochaeta perfilievii</name>
    <dbReference type="NCBI Taxonomy" id="252967"/>
    <lineage>
        <taxon>Bacteria</taxon>
        <taxon>Pseudomonadati</taxon>
        <taxon>Spirochaetota</taxon>
        <taxon>Spirochaetia</taxon>
        <taxon>Spirochaetales</taxon>
        <taxon>Spirochaetaceae</taxon>
        <taxon>Thiospirochaeta</taxon>
    </lineage>
</organism>
<dbReference type="Gene3D" id="2.20.110.10">
    <property type="entry name" value="Histone H3 K4-specific methyltransferase SET7/9 N-terminal domain"/>
    <property type="match status" value="1"/>
</dbReference>
<protein>
    <recommendedName>
        <fullName evidence="3">MORN repeat variant</fullName>
    </recommendedName>
</protein>
<dbReference type="KEGG" id="sper:EW093_08550"/>
<name>A0A5C1Q9D9_9SPIO</name>
<dbReference type="EMBL" id="CP035807">
    <property type="protein sequence ID" value="QEN04753.1"/>
    <property type="molecule type" value="Genomic_DNA"/>
</dbReference>
<accession>A0A5C1Q9D9</accession>
<evidence type="ECO:0000313" key="2">
    <source>
        <dbReference type="Proteomes" id="UP000323824"/>
    </source>
</evidence>
<dbReference type="OrthoDB" id="337246at2"/>
<evidence type="ECO:0008006" key="3">
    <source>
        <dbReference type="Google" id="ProtNLM"/>
    </source>
</evidence>
<dbReference type="Proteomes" id="UP000323824">
    <property type="component" value="Chromosome"/>
</dbReference>
<dbReference type="RefSeq" id="WP_149567996.1">
    <property type="nucleotide sequence ID" value="NZ_CP035807.1"/>
</dbReference>
<evidence type="ECO:0000313" key="1">
    <source>
        <dbReference type="EMBL" id="QEN04753.1"/>
    </source>
</evidence>
<keyword evidence="2" id="KW-1185">Reference proteome</keyword>
<proteinExistence type="predicted"/>
<dbReference type="SUPFAM" id="SSF82185">
    <property type="entry name" value="Histone H3 K4-specific methyltransferase SET7/9 N-terminal domain"/>
    <property type="match status" value="1"/>
</dbReference>
<dbReference type="AlphaFoldDB" id="A0A5C1Q9D9"/>
<reference evidence="1 2" key="1">
    <citation type="submission" date="2019-02" db="EMBL/GenBank/DDBJ databases">
        <authorList>
            <person name="Fomenkov A."/>
            <person name="Dubinina G."/>
            <person name="Grabovich M."/>
            <person name="Vincze T."/>
            <person name="Roberts R.J."/>
        </authorList>
    </citation>
    <scope>NUCLEOTIDE SEQUENCE [LARGE SCALE GENOMIC DNA]</scope>
    <source>
        <strain evidence="1 2">P</strain>
    </source>
</reference>
<sequence>MAPKKKEEIIDGLTIKYHANGETVWSKGRVVKGQAEGYWEWYRIDGTIKRSGNFKNGAQVGEWITYDKVGNPYKKTHFD</sequence>
<gene>
    <name evidence="1" type="ORF">EW093_08550</name>
</gene>